<dbReference type="EMBL" id="QXFV01000171">
    <property type="protein sequence ID" value="KAE9047298.1"/>
    <property type="molecule type" value="Genomic_DNA"/>
</dbReference>
<evidence type="ECO:0000313" key="3">
    <source>
        <dbReference type="Proteomes" id="UP000429607"/>
    </source>
</evidence>
<sequence>MDSGPDGTTPRPDDNDDDDEEDGDVTTTRRLIQQPQEEEGHEEVPHPWQSNAAMVAETPPTMRARSQACSGTRLDDAPNHEMAVQTLDSNTFTFERVIDSKLIDIFKSMIPQHALPVLWANIVQEWLSKA</sequence>
<feature type="region of interest" description="Disordered" evidence="1">
    <location>
        <begin position="1"/>
        <end position="49"/>
    </location>
</feature>
<feature type="compositionally biased region" description="Low complexity" evidence="1">
    <location>
        <begin position="1"/>
        <end position="10"/>
    </location>
</feature>
<organism evidence="2 3">
    <name type="scientific">Phytophthora rubi</name>
    <dbReference type="NCBI Taxonomy" id="129364"/>
    <lineage>
        <taxon>Eukaryota</taxon>
        <taxon>Sar</taxon>
        <taxon>Stramenopiles</taxon>
        <taxon>Oomycota</taxon>
        <taxon>Peronosporomycetes</taxon>
        <taxon>Peronosporales</taxon>
        <taxon>Peronosporaceae</taxon>
        <taxon>Phytophthora</taxon>
    </lineage>
</organism>
<name>A0A6A3P2C7_9STRA</name>
<accession>A0A6A3P2C7</accession>
<proteinExistence type="predicted"/>
<gene>
    <name evidence="2" type="ORF">PR001_g4268</name>
</gene>
<protein>
    <submittedName>
        <fullName evidence="2">Uncharacterized protein</fullName>
    </submittedName>
</protein>
<comment type="caution">
    <text evidence="2">The sequence shown here is derived from an EMBL/GenBank/DDBJ whole genome shotgun (WGS) entry which is preliminary data.</text>
</comment>
<dbReference type="Proteomes" id="UP000429607">
    <property type="component" value="Unassembled WGS sequence"/>
</dbReference>
<evidence type="ECO:0000313" key="2">
    <source>
        <dbReference type="EMBL" id="KAE9047298.1"/>
    </source>
</evidence>
<evidence type="ECO:0000256" key="1">
    <source>
        <dbReference type="SAM" id="MobiDB-lite"/>
    </source>
</evidence>
<reference evidence="2 3" key="1">
    <citation type="submission" date="2018-09" db="EMBL/GenBank/DDBJ databases">
        <title>Genomic investigation of the strawberry pathogen Phytophthora fragariae indicates pathogenicity is determined by transcriptional variation in three key races.</title>
        <authorList>
            <person name="Adams T.M."/>
            <person name="Armitage A.D."/>
            <person name="Sobczyk M.K."/>
            <person name="Bates H.J."/>
            <person name="Dunwell J.M."/>
            <person name="Nellist C.F."/>
            <person name="Harrison R.J."/>
        </authorList>
    </citation>
    <scope>NUCLEOTIDE SEQUENCE [LARGE SCALE GENOMIC DNA]</scope>
    <source>
        <strain evidence="2 3">SCRP249</strain>
    </source>
</reference>
<dbReference type="AlphaFoldDB" id="A0A6A3P2C7"/>
<feature type="compositionally biased region" description="Acidic residues" evidence="1">
    <location>
        <begin position="14"/>
        <end position="24"/>
    </location>
</feature>